<comment type="caution">
    <text evidence="3">The sequence shown here is derived from an EMBL/GenBank/DDBJ whole genome shotgun (WGS) entry which is preliminary data.</text>
</comment>
<feature type="chain" id="PRO_5046715800" evidence="1">
    <location>
        <begin position="21"/>
        <end position="445"/>
    </location>
</feature>
<dbReference type="Proteomes" id="UP001597469">
    <property type="component" value="Unassembled WGS sequence"/>
</dbReference>
<dbReference type="PANTHER" id="PTHR34599:SF1">
    <property type="entry name" value="PHOSPHATIDIC ACID PHOSPHATASE TYPE 2_HALOPEROXIDASE DOMAIN-CONTAINING PROTEIN"/>
    <property type="match status" value="1"/>
</dbReference>
<dbReference type="Gene3D" id="1.10.606.10">
    <property type="entry name" value="Vanadium-containing Chloroperoxidase, domain 2"/>
    <property type="match status" value="1"/>
</dbReference>
<dbReference type="RefSeq" id="WP_381527776.1">
    <property type="nucleotide sequence ID" value="NZ_JBHULN010000026.1"/>
</dbReference>
<evidence type="ECO:0000259" key="2">
    <source>
        <dbReference type="SMART" id="SM00014"/>
    </source>
</evidence>
<dbReference type="InterPro" id="IPR036938">
    <property type="entry name" value="PAP2/HPO_sf"/>
</dbReference>
<evidence type="ECO:0000313" key="3">
    <source>
        <dbReference type="EMBL" id="MFD2574263.1"/>
    </source>
</evidence>
<keyword evidence="4" id="KW-1185">Reference proteome</keyword>
<keyword evidence="1" id="KW-0732">Signal</keyword>
<dbReference type="InterPro" id="IPR052559">
    <property type="entry name" value="V-haloperoxidase"/>
</dbReference>
<feature type="domain" description="Phosphatidic acid phosphatase type 2/haloperoxidase" evidence="2">
    <location>
        <begin position="104"/>
        <end position="210"/>
    </location>
</feature>
<gene>
    <name evidence="3" type="ORF">ACFSUS_26750</name>
</gene>
<dbReference type="CDD" id="cd03380">
    <property type="entry name" value="PAP2_like_1"/>
    <property type="match status" value="1"/>
</dbReference>
<organism evidence="3 4">
    <name type="scientific">Spirosoma soli</name>
    <dbReference type="NCBI Taxonomy" id="1770529"/>
    <lineage>
        <taxon>Bacteria</taxon>
        <taxon>Pseudomonadati</taxon>
        <taxon>Bacteroidota</taxon>
        <taxon>Cytophagia</taxon>
        <taxon>Cytophagales</taxon>
        <taxon>Cytophagaceae</taxon>
        <taxon>Spirosoma</taxon>
    </lineage>
</organism>
<dbReference type="EMBL" id="JBHULN010000026">
    <property type="protein sequence ID" value="MFD2574263.1"/>
    <property type="molecule type" value="Genomic_DNA"/>
</dbReference>
<name>A0ABW5MB11_9BACT</name>
<evidence type="ECO:0000313" key="4">
    <source>
        <dbReference type="Proteomes" id="UP001597469"/>
    </source>
</evidence>
<proteinExistence type="predicted"/>
<dbReference type="Gene3D" id="1.10.606.20">
    <property type="match status" value="1"/>
</dbReference>
<dbReference type="Pfam" id="PF01569">
    <property type="entry name" value="PAP2"/>
    <property type="match status" value="2"/>
</dbReference>
<feature type="signal peptide" evidence="1">
    <location>
        <begin position="1"/>
        <end position="20"/>
    </location>
</feature>
<dbReference type="PANTHER" id="PTHR34599">
    <property type="entry name" value="PEROXIDASE-RELATED"/>
    <property type="match status" value="1"/>
</dbReference>
<dbReference type="InterPro" id="IPR000326">
    <property type="entry name" value="PAP2/HPO"/>
</dbReference>
<protein>
    <submittedName>
        <fullName evidence="3">Phosphatase PAP2 family protein</fullName>
    </submittedName>
</protein>
<dbReference type="SUPFAM" id="SSF48317">
    <property type="entry name" value="Acid phosphatase/Vanadium-dependent haloperoxidase"/>
    <property type="match status" value="2"/>
</dbReference>
<sequence length="445" mass="49072">MKAIPVTILICLITCFQLHAQIEPRAGVWKTWVIPSGEAYRLPPPPDAKATQAEQKILLSLQSKRDSAAINQIKFWNAGAPGYRWQAIIEQLYEYFPPGWGRAKALMNVAIYDATIAAWHSKYMYRRPRPSFTGLTSYLPNPDSPSYPCEHSVADGAAAGILAYLFPAKADSIRGVAEKAAQSRVLAGVAYPSDVKAGFSLGQRVAQAVIELAKTDGADAVWDGKRPTGANVWNDKRPPFTPMLGHCKPWVLTASNQFRPGPPSDPAEGMEELKKFKKNPRAMYRALYWASGNYWSEITNQKLFENGLSLNAPRAARVYALVSIAAQDAAIACFDTKYTYWAIRPNQYDSTYTPFLPVTPAHPSYPSGHATLSCAQATVLSYLFPEDSQLFLSKAREAAESRFEGGIHFRKDNEVGLDMGGKVGKEVIKRAQRDGADNPPVLVKK</sequence>
<evidence type="ECO:0000256" key="1">
    <source>
        <dbReference type="SAM" id="SignalP"/>
    </source>
</evidence>
<dbReference type="InterPro" id="IPR016119">
    <property type="entry name" value="Br/Cl_peroxidase_C"/>
</dbReference>
<dbReference type="SMART" id="SM00014">
    <property type="entry name" value="acidPPc"/>
    <property type="match status" value="1"/>
</dbReference>
<accession>A0ABW5MB11</accession>
<dbReference type="CDD" id="cd03398">
    <property type="entry name" value="PAP2_haloperoxidase"/>
    <property type="match status" value="1"/>
</dbReference>
<reference evidence="4" key="1">
    <citation type="journal article" date="2019" name="Int. J. Syst. Evol. Microbiol.">
        <title>The Global Catalogue of Microorganisms (GCM) 10K type strain sequencing project: providing services to taxonomists for standard genome sequencing and annotation.</title>
        <authorList>
            <consortium name="The Broad Institute Genomics Platform"/>
            <consortium name="The Broad Institute Genome Sequencing Center for Infectious Disease"/>
            <person name="Wu L."/>
            <person name="Ma J."/>
        </authorList>
    </citation>
    <scope>NUCLEOTIDE SEQUENCE [LARGE SCALE GENOMIC DNA]</scope>
    <source>
        <strain evidence="4">KCTC 42805</strain>
    </source>
</reference>